<dbReference type="RefSeq" id="WP_200353332.1">
    <property type="nucleotide sequence ID" value="NZ_BAABHZ010000002.1"/>
</dbReference>
<feature type="domain" description="DUF4190" evidence="2">
    <location>
        <begin position="18"/>
        <end position="77"/>
    </location>
</feature>
<name>A0A934RA98_9BACT</name>
<dbReference type="EMBL" id="JAENIK010000013">
    <property type="protein sequence ID" value="MBK1818385.1"/>
    <property type="molecule type" value="Genomic_DNA"/>
</dbReference>
<dbReference type="Proteomes" id="UP000600139">
    <property type="component" value="Unassembled WGS sequence"/>
</dbReference>
<evidence type="ECO:0000313" key="4">
    <source>
        <dbReference type="Proteomes" id="UP000600139"/>
    </source>
</evidence>
<evidence type="ECO:0000256" key="1">
    <source>
        <dbReference type="SAM" id="Phobius"/>
    </source>
</evidence>
<dbReference type="Gene3D" id="3.30.700.10">
    <property type="entry name" value="Glycoprotein, Type 4 Pilin"/>
    <property type="match status" value="1"/>
</dbReference>
<evidence type="ECO:0000313" key="3">
    <source>
        <dbReference type="EMBL" id="MBK1818385.1"/>
    </source>
</evidence>
<keyword evidence="1" id="KW-1133">Transmembrane helix</keyword>
<dbReference type="AlphaFoldDB" id="A0A934RA98"/>
<reference evidence="3" key="1">
    <citation type="submission" date="2021-01" db="EMBL/GenBank/DDBJ databases">
        <title>Modified the classification status of verrucomicrobia.</title>
        <authorList>
            <person name="Feng X."/>
        </authorList>
    </citation>
    <scope>NUCLEOTIDE SEQUENCE</scope>
    <source>
        <strain evidence="3">JCM 18052</strain>
    </source>
</reference>
<feature type="transmembrane region" description="Helical" evidence="1">
    <location>
        <begin position="69"/>
        <end position="88"/>
    </location>
</feature>
<gene>
    <name evidence="3" type="ORF">JIN84_22390</name>
</gene>
<accession>A0A934RA98</accession>
<keyword evidence="4" id="KW-1185">Reference proteome</keyword>
<sequence>MENQPPRSPDDAAGTSGLATTALALGIFSLILGPVTGIPAIVISHMAIARIRESGDSIKGRGRAENGLIMGYVFSIAIPVVLVASMKFNANLMRGYQISITQAHATSLESTVDAFVEEYGRMPANGATDTTFVSDKDTTVLETLMAYENILNPKEIRFLSFMEPEKSGITFSADRLSVKSLRDVWGGPFRIRLDLDEDGKIEVNGEVVDNRRVAVWSDGPDQKPGTSDDIKSW</sequence>
<dbReference type="Pfam" id="PF13828">
    <property type="entry name" value="DUF4190"/>
    <property type="match status" value="1"/>
</dbReference>
<evidence type="ECO:0000259" key="2">
    <source>
        <dbReference type="Pfam" id="PF13828"/>
    </source>
</evidence>
<dbReference type="InterPro" id="IPR025241">
    <property type="entry name" value="DUF4190"/>
</dbReference>
<keyword evidence="1" id="KW-0472">Membrane</keyword>
<protein>
    <submittedName>
        <fullName evidence="3">DUF4190 domain-containing protein</fullName>
    </submittedName>
</protein>
<feature type="transmembrane region" description="Helical" evidence="1">
    <location>
        <begin position="20"/>
        <end position="48"/>
    </location>
</feature>
<comment type="caution">
    <text evidence="3">The sequence shown here is derived from an EMBL/GenBank/DDBJ whole genome shotgun (WGS) entry which is preliminary data.</text>
</comment>
<organism evidence="3 4">
    <name type="scientific">Luteolibacter yonseiensis</name>
    <dbReference type="NCBI Taxonomy" id="1144680"/>
    <lineage>
        <taxon>Bacteria</taxon>
        <taxon>Pseudomonadati</taxon>
        <taxon>Verrucomicrobiota</taxon>
        <taxon>Verrucomicrobiia</taxon>
        <taxon>Verrucomicrobiales</taxon>
        <taxon>Verrucomicrobiaceae</taxon>
        <taxon>Luteolibacter</taxon>
    </lineage>
</organism>
<keyword evidence="1" id="KW-0812">Transmembrane</keyword>
<proteinExistence type="predicted"/>